<dbReference type="Pfam" id="PF01131">
    <property type="entry name" value="Topoisom_bac"/>
    <property type="match status" value="2"/>
</dbReference>
<keyword evidence="5" id="KW-0238">DNA-binding</keyword>
<dbReference type="InterPro" id="IPR003602">
    <property type="entry name" value="Topo_IA_DNA-bd_dom"/>
</dbReference>
<dbReference type="InterPro" id="IPR013497">
    <property type="entry name" value="Topo_IA_cen"/>
</dbReference>
<dbReference type="Gene3D" id="2.70.20.10">
    <property type="entry name" value="Topoisomerase I, domain 3"/>
    <property type="match status" value="1"/>
</dbReference>
<evidence type="ECO:0000256" key="10">
    <source>
        <dbReference type="ARBA" id="ARBA00032877"/>
    </source>
</evidence>
<dbReference type="GO" id="GO:0043597">
    <property type="term" value="C:cytoplasmic replication fork"/>
    <property type="evidence" value="ECO:0007669"/>
    <property type="project" value="TreeGrafter"/>
</dbReference>
<dbReference type="SUPFAM" id="SSF56712">
    <property type="entry name" value="Prokaryotic type I DNA topoisomerase"/>
    <property type="match status" value="2"/>
</dbReference>
<reference evidence="13" key="1">
    <citation type="submission" date="2020-10" db="EMBL/GenBank/DDBJ databases">
        <authorList>
            <person name="Gilroy R."/>
        </authorList>
    </citation>
    <scope>NUCLEOTIDE SEQUENCE</scope>
    <source>
        <strain evidence="13">2889</strain>
    </source>
</reference>
<dbReference type="Gene3D" id="1.10.460.10">
    <property type="entry name" value="Topoisomerase I, domain 2"/>
    <property type="match status" value="2"/>
</dbReference>
<evidence type="ECO:0000256" key="4">
    <source>
        <dbReference type="ARBA" id="ARBA00023029"/>
    </source>
</evidence>
<dbReference type="GO" id="GO:0006310">
    <property type="term" value="P:DNA recombination"/>
    <property type="evidence" value="ECO:0007669"/>
    <property type="project" value="TreeGrafter"/>
</dbReference>
<evidence type="ECO:0000313" key="14">
    <source>
        <dbReference type="Proteomes" id="UP000823612"/>
    </source>
</evidence>
<evidence type="ECO:0000256" key="11">
    <source>
        <dbReference type="SAM" id="MobiDB-lite"/>
    </source>
</evidence>
<dbReference type="PRINTS" id="PR00417">
    <property type="entry name" value="PRTPISMRASEI"/>
</dbReference>
<dbReference type="InterPro" id="IPR013826">
    <property type="entry name" value="Topo_IA_cen_sub3"/>
</dbReference>
<evidence type="ECO:0000256" key="7">
    <source>
        <dbReference type="ARBA" id="ARBA00030003"/>
    </source>
</evidence>
<evidence type="ECO:0000256" key="3">
    <source>
        <dbReference type="ARBA" id="ARBA00012891"/>
    </source>
</evidence>
<dbReference type="Gene3D" id="1.10.290.10">
    <property type="entry name" value="Topoisomerase I, domain 4"/>
    <property type="match status" value="1"/>
</dbReference>
<dbReference type="InterPro" id="IPR013824">
    <property type="entry name" value="Topo_IA_cen_sub1"/>
</dbReference>
<evidence type="ECO:0000259" key="12">
    <source>
        <dbReference type="PROSITE" id="PS52039"/>
    </source>
</evidence>
<reference evidence="13" key="2">
    <citation type="journal article" date="2021" name="PeerJ">
        <title>Extensive microbial diversity within the chicken gut microbiome revealed by metagenomics and culture.</title>
        <authorList>
            <person name="Gilroy R."/>
            <person name="Ravi A."/>
            <person name="Getino M."/>
            <person name="Pursley I."/>
            <person name="Horton D.L."/>
            <person name="Alikhan N.F."/>
            <person name="Baker D."/>
            <person name="Gharbi K."/>
            <person name="Hall N."/>
            <person name="Watson M."/>
            <person name="Adriaenssens E.M."/>
            <person name="Foster-Nyarko E."/>
            <person name="Jarju S."/>
            <person name="Secka A."/>
            <person name="Antonio M."/>
            <person name="Oren A."/>
            <person name="Chaudhuri R.R."/>
            <person name="La Ragione R."/>
            <person name="Hildebrand F."/>
            <person name="Pallen M.J."/>
        </authorList>
    </citation>
    <scope>NUCLEOTIDE SEQUENCE</scope>
    <source>
        <strain evidence="13">2889</strain>
    </source>
</reference>
<dbReference type="InterPro" id="IPR023405">
    <property type="entry name" value="Topo_IA_core_domain"/>
</dbReference>
<dbReference type="InterPro" id="IPR000380">
    <property type="entry name" value="Topo_IA"/>
</dbReference>
<organism evidence="13 14">
    <name type="scientific">Candidatus Pullibacteroides excrementavium</name>
    <dbReference type="NCBI Taxonomy" id="2840905"/>
    <lineage>
        <taxon>Bacteria</taxon>
        <taxon>Pseudomonadati</taxon>
        <taxon>Bacteroidota</taxon>
        <taxon>Bacteroidia</taxon>
        <taxon>Bacteroidales</taxon>
        <taxon>Candidatus Pullibacteroides</taxon>
    </lineage>
</organism>
<proteinExistence type="inferred from homology"/>
<evidence type="ECO:0000256" key="9">
    <source>
        <dbReference type="ARBA" id="ARBA00032235"/>
    </source>
</evidence>
<keyword evidence="6" id="KW-0413">Isomerase</keyword>
<dbReference type="InterPro" id="IPR013825">
    <property type="entry name" value="Topo_IA_cen_sub2"/>
</dbReference>
<dbReference type="GO" id="GO:0006265">
    <property type="term" value="P:DNA topological change"/>
    <property type="evidence" value="ECO:0007669"/>
    <property type="project" value="InterPro"/>
</dbReference>
<feature type="domain" description="Topo IA-type catalytic" evidence="12">
    <location>
        <begin position="151"/>
        <end position="657"/>
    </location>
</feature>
<dbReference type="PANTHER" id="PTHR11390:SF21">
    <property type="entry name" value="DNA TOPOISOMERASE 3-ALPHA"/>
    <property type="match status" value="1"/>
</dbReference>
<dbReference type="Proteomes" id="UP000823612">
    <property type="component" value="Unassembled WGS sequence"/>
</dbReference>
<comment type="similarity">
    <text evidence="2">Belongs to the type IA topoisomerase family.</text>
</comment>
<dbReference type="Gene3D" id="3.40.50.140">
    <property type="match status" value="1"/>
</dbReference>
<gene>
    <name evidence="13" type="ORF">IAB08_02255</name>
</gene>
<sequence length="675" mass="75162">MKLCIAEKPSVGREIARVIGATTAKNGYMEGNGYWVSWTFGHLCTLFEPDDYTPEWKSWRMEVLPMIPPTFKLKLIPEKGSMNQFQILSDLMAQCEEVINCGDAGQEGEVIQRWVMQKAGCKVPVKRLWISSLTEEAIKEGFAKLYPASDFDNLYAAGSVRAIGDWLLGMNASRAYTLKFGIPGQVLSIGRVQTPTLAILVERQKAIENFKPEKFWELRTLYRGGQFQSTKGRLATEEAAKELCRQVADKPLEITKVEKKKAKEHPPKLFDLTLLQVESNKKFGFSADETLQIIQNLYEKKLTTYPRVDTNFLPNDIYPKVPGMLRGLSPYADLTAPLLAQKTLRKSSKVFNDKKITDHHAIIPTGEFGAAATLNRNEKLVFDMVIRRFIAVFYPDCEYANTTVMAQVDLGGMAGGLPDADAGLQGNAAESLERAMPEVGKSAEDVEAAVSAGGNQSALASREESGETSSAGKGKKKKDTLIQFKATGKVITDPGWRVVFPSKAQQGEEEEKDDQENVLPEYKVGEKGPHRPEIVQKQTQPPKYMSEGDLLKAMETAGKNVDDEELRDLMKANGIGRPSTRAAIIETLLKRKYVYKDKKRILPTPTGIKLIETIQNRLLKSAELTGQWEKKLREIADGKYSAAQFMVQLKQMVCGVVEEVKAARRTEIGETTSEC</sequence>
<name>A0A9D9DRZ3_9BACT</name>
<dbReference type="SMART" id="SM00436">
    <property type="entry name" value="TOP1Bc"/>
    <property type="match status" value="1"/>
</dbReference>
<dbReference type="PROSITE" id="PS52039">
    <property type="entry name" value="TOPO_IA_2"/>
    <property type="match status" value="1"/>
</dbReference>
<accession>A0A9D9DRZ3</accession>
<dbReference type="EC" id="5.6.2.1" evidence="3"/>
<dbReference type="EMBL" id="JADIMZ010000029">
    <property type="protein sequence ID" value="MBO8432102.1"/>
    <property type="molecule type" value="Genomic_DNA"/>
</dbReference>
<dbReference type="CDD" id="cd00186">
    <property type="entry name" value="TOP1Ac"/>
    <property type="match status" value="1"/>
</dbReference>
<dbReference type="CDD" id="cd03362">
    <property type="entry name" value="TOPRIM_TopoIA_TopoIII"/>
    <property type="match status" value="1"/>
</dbReference>
<dbReference type="InterPro" id="IPR006171">
    <property type="entry name" value="TOPRIM_dom"/>
</dbReference>
<dbReference type="SMART" id="SM00437">
    <property type="entry name" value="TOP1Ac"/>
    <property type="match status" value="1"/>
</dbReference>
<feature type="region of interest" description="Disordered" evidence="11">
    <location>
        <begin position="445"/>
        <end position="478"/>
    </location>
</feature>
<evidence type="ECO:0000256" key="8">
    <source>
        <dbReference type="ARBA" id="ARBA00031985"/>
    </source>
</evidence>
<dbReference type="SMART" id="SM00493">
    <property type="entry name" value="TOPRIM"/>
    <property type="match status" value="1"/>
</dbReference>
<keyword evidence="4" id="KW-0799">Topoisomerase</keyword>
<evidence type="ECO:0000256" key="5">
    <source>
        <dbReference type="ARBA" id="ARBA00023125"/>
    </source>
</evidence>
<evidence type="ECO:0000256" key="2">
    <source>
        <dbReference type="ARBA" id="ARBA00009446"/>
    </source>
</evidence>
<dbReference type="GO" id="GO:0003917">
    <property type="term" value="F:DNA topoisomerase type I (single strand cut, ATP-independent) activity"/>
    <property type="evidence" value="ECO:0007669"/>
    <property type="project" value="UniProtKB-EC"/>
</dbReference>
<evidence type="ECO:0000256" key="6">
    <source>
        <dbReference type="ARBA" id="ARBA00023235"/>
    </source>
</evidence>
<evidence type="ECO:0000313" key="13">
    <source>
        <dbReference type="EMBL" id="MBO8432102.1"/>
    </source>
</evidence>
<dbReference type="GO" id="GO:0003677">
    <property type="term" value="F:DNA binding"/>
    <property type="evidence" value="ECO:0007669"/>
    <property type="project" value="UniProtKB-KW"/>
</dbReference>
<evidence type="ECO:0000256" key="1">
    <source>
        <dbReference type="ARBA" id="ARBA00000213"/>
    </source>
</evidence>
<comment type="caution">
    <text evidence="13">The sequence shown here is derived from an EMBL/GenBank/DDBJ whole genome shotgun (WGS) entry which is preliminary data.</text>
</comment>
<dbReference type="InterPro" id="IPR003601">
    <property type="entry name" value="Topo_IA_2"/>
</dbReference>
<dbReference type="AlphaFoldDB" id="A0A9D9DRZ3"/>
<dbReference type="Pfam" id="PF01751">
    <property type="entry name" value="Toprim"/>
    <property type="match status" value="1"/>
</dbReference>
<dbReference type="GO" id="GO:0006281">
    <property type="term" value="P:DNA repair"/>
    <property type="evidence" value="ECO:0007669"/>
    <property type="project" value="TreeGrafter"/>
</dbReference>
<protein>
    <recommendedName>
        <fullName evidence="3">DNA topoisomerase</fullName>
        <ecNumber evidence="3">5.6.2.1</ecNumber>
    </recommendedName>
    <alternativeName>
        <fullName evidence="10">Omega-protein</fullName>
    </alternativeName>
    <alternativeName>
        <fullName evidence="9">Relaxing enzyme</fullName>
    </alternativeName>
    <alternativeName>
        <fullName evidence="7">Swivelase</fullName>
    </alternativeName>
    <alternativeName>
        <fullName evidence="8">Untwisting enzyme</fullName>
    </alternativeName>
</protein>
<comment type="catalytic activity">
    <reaction evidence="1">
        <text>ATP-independent breakage of single-stranded DNA, followed by passage and rejoining.</text>
        <dbReference type="EC" id="5.6.2.1"/>
    </reaction>
</comment>
<dbReference type="PANTHER" id="PTHR11390">
    <property type="entry name" value="PROKARYOTIC DNA TOPOISOMERASE"/>
    <property type="match status" value="1"/>
</dbReference>
<dbReference type="InterPro" id="IPR034144">
    <property type="entry name" value="TOPRIM_TopoIII"/>
</dbReference>